<evidence type="ECO:0000256" key="1">
    <source>
        <dbReference type="SAM" id="MobiDB-lite"/>
    </source>
</evidence>
<dbReference type="EMBL" id="LAQU01000091">
    <property type="protein sequence ID" value="KKB61003.1"/>
    <property type="molecule type" value="Genomic_DNA"/>
</dbReference>
<sequence length="64" mass="7167">MVRASVSPITQDKCGRSGGISDRTGRWRAKSTNDEYTHGQDGAPLEGVILRLRAWRDTMYLNQS</sequence>
<reference evidence="2 3" key="1">
    <citation type="submission" date="2015-03" db="EMBL/GenBank/DDBJ databases">
        <title>Draft Genome Sequence of Burkholderia andropogonis type strain ICMP2807, isolated from Sorghum bicolor.</title>
        <authorList>
            <person name="Lopes-Santos L."/>
            <person name="Castro D.B."/>
            <person name="Ottoboni L.M."/>
            <person name="Park D."/>
            <person name="Weirc B.S."/>
            <person name="Destefano S.A."/>
        </authorList>
    </citation>
    <scope>NUCLEOTIDE SEQUENCE [LARGE SCALE GENOMIC DNA]</scope>
    <source>
        <strain evidence="2 3">ICMP2807</strain>
    </source>
</reference>
<comment type="caution">
    <text evidence="2">The sequence shown here is derived from an EMBL/GenBank/DDBJ whole genome shotgun (WGS) entry which is preliminary data.</text>
</comment>
<dbReference type="AlphaFoldDB" id="A0A0F5JT67"/>
<accession>A0A0F5JT67</accession>
<feature type="region of interest" description="Disordered" evidence="1">
    <location>
        <begin position="1"/>
        <end position="42"/>
    </location>
</feature>
<proteinExistence type="predicted"/>
<keyword evidence="3" id="KW-1185">Reference proteome</keyword>
<evidence type="ECO:0000313" key="3">
    <source>
        <dbReference type="Proteomes" id="UP000033618"/>
    </source>
</evidence>
<name>A0A0F5JT67_9BURK</name>
<dbReference type="PATRIC" id="fig|28092.6.peg.6081"/>
<organism evidence="2 3">
    <name type="scientific">Robbsia andropogonis</name>
    <dbReference type="NCBI Taxonomy" id="28092"/>
    <lineage>
        <taxon>Bacteria</taxon>
        <taxon>Pseudomonadati</taxon>
        <taxon>Pseudomonadota</taxon>
        <taxon>Betaproteobacteria</taxon>
        <taxon>Burkholderiales</taxon>
        <taxon>Burkholderiaceae</taxon>
        <taxon>Robbsia</taxon>
    </lineage>
</organism>
<gene>
    <name evidence="2" type="ORF">WM40_25805</name>
</gene>
<evidence type="ECO:0000313" key="2">
    <source>
        <dbReference type="EMBL" id="KKB61003.1"/>
    </source>
</evidence>
<dbReference type="STRING" id="28092.WM40_25805"/>
<dbReference type="Proteomes" id="UP000033618">
    <property type="component" value="Unassembled WGS sequence"/>
</dbReference>
<protein>
    <submittedName>
        <fullName evidence="2">Uncharacterized protein</fullName>
    </submittedName>
</protein>